<protein>
    <submittedName>
        <fullName evidence="2">Uncharacterized protein</fullName>
    </submittedName>
</protein>
<organism evidence="2 3">
    <name type="scientific">Owenia fusiformis</name>
    <name type="common">Polychaete worm</name>
    <dbReference type="NCBI Taxonomy" id="6347"/>
    <lineage>
        <taxon>Eukaryota</taxon>
        <taxon>Metazoa</taxon>
        <taxon>Spiralia</taxon>
        <taxon>Lophotrochozoa</taxon>
        <taxon>Annelida</taxon>
        <taxon>Polychaeta</taxon>
        <taxon>Sedentaria</taxon>
        <taxon>Canalipalpata</taxon>
        <taxon>Sabellida</taxon>
        <taxon>Oweniida</taxon>
        <taxon>Oweniidae</taxon>
        <taxon>Owenia</taxon>
    </lineage>
</organism>
<dbReference type="AlphaFoldDB" id="A0A8S4N3Y6"/>
<sequence>MQCIDLLVIMLSMVQLGLSKSHVHQATIRNRTRDLCWFPSSSRQNDPVEVWKICCEVLEGTCQNSCCPLNDYLCECCAKTEVMFDQVHPAEFEDIQQRCSRYGNESPEASEYEERTCVIDPVLENRTSPYPLGLQPFVHHDKVTGEMMIDLPQFCCFNLAQSGMCPRPFVNCFIETESICTCGRQTDEVASMFKYIPINSKTRTDAVTVSPERIEAVDSRLKNDSTDVCYSKPSIGKRDEWEWVDMSALCCKIRGVKFKKGCCYKQQFDYCYECESEENIGRGEGCLVQISTEMNFINNKLKSKIQVYSFAAFCCHIMQCNTCISHDKWPFCQCVPKRPQQDASLTSLKKFRQYNDSRYVACCASKSCKDECCFTEGHPHCQCCPSISRHINKGMSNKIGKLVLNQHCSQERPDWVETDTSIRLPNYVDLELTCCKISNCKDKCCRTKQGPFCECCSSANETTSTIQFGTIANEPTKCVAGISDEEGCYVEVAPPMMILGKRSHKEIFYQTPLYLYEVCCAIKECGRANCCVSGVISPASESCHCCIQS</sequence>
<evidence type="ECO:0000313" key="2">
    <source>
        <dbReference type="EMBL" id="CAH1775201.1"/>
    </source>
</evidence>
<keyword evidence="1" id="KW-0732">Signal</keyword>
<accession>A0A8S4N3Y6</accession>
<gene>
    <name evidence="2" type="ORF">OFUS_LOCUS2534</name>
</gene>
<evidence type="ECO:0000256" key="1">
    <source>
        <dbReference type="SAM" id="SignalP"/>
    </source>
</evidence>
<proteinExistence type="predicted"/>
<reference evidence="2" key="1">
    <citation type="submission" date="2022-03" db="EMBL/GenBank/DDBJ databases">
        <authorList>
            <person name="Martin C."/>
        </authorList>
    </citation>
    <scope>NUCLEOTIDE SEQUENCE</scope>
</reference>
<dbReference type="Proteomes" id="UP000749559">
    <property type="component" value="Unassembled WGS sequence"/>
</dbReference>
<dbReference type="EMBL" id="CAIIXF020000001">
    <property type="protein sequence ID" value="CAH1775201.1"/>
    <property type="molecule type" value="Genomic_DNA"/>
</dbReference>
<evidence type="ECO:0000313" key="3">
    <source>
        <dbReference type="Proteomes" id="UP000749559"/>
    </source>
</evidence>
<keyword evidence="3" id="KW-1185">Reference proteome</keyword>
<comment type="caution">
    <text evidence="2">The sequence shown here is derived from an EMBL/GenBank/DDBJ whole genome shotgun (WGS) entry which is preliminary data.</text>
</comment>
<name>A0A8S4N3Y6_OWEFU</name>
<feature type="chain" id="PRO_5035906008" evidence="1">
    <location>
        <begin position="20"/>
        <end position="549"/>
    </location>
</feature>
<feature type="signal peptide" evidence="1">
    <location>
        <begin position="1"/>
        <end position="19"/>
    </location>
</feature>